<feature type="transmembrane region" description="Helical" evidence="6">
    <location>
        <begin position="66"/>
        <end position="89"/>
    </location>
</feature>
<dbReference type="SUPFAM" id="SSF103473">
    <property type="entry name" value="MFS general substrate transporter"/>
    <property type="match status" value="1"/>
</dbReference>
<feature type="transmembrane region" description="Helical" evidence="6">
    <location>
        <begin position="95"/>
        <end position="116"/>
    </location>
</feature>
<dbReference type="InterPro" id="IPR050189">
    <property type="entry name" value="MFS_Efflux_Transporters"/>
</dbReference>
<dbReference type="InterPro" id="IPR011701">
    <property type="entry name" value="MFS"/>
</dbReference>
<dbReference type="InterPro" id="IPR036259">
    <property type="entry name" value="MFS_trans_sf"/>
</dbReference>
<keyword evidence="3 6" id="KW-0812">Transmembrane</keyword>
<feature type="transmembrane region" description="Helical" evidence="6">
    <location>
        <begin position="255"/>
        <end position="273"/>
    </location>
</feature>
<evidence type="ECO:0000256" key="6">
    <source>
        <dbReference type="SAM" id="Phobius"/>
    </source>
</evidence>
<feature type="transmembrane region" description="Helical" evidence="6">
    <location>
        <begin position="196"/>
        <end position="217"/>
    </location>
</feature>
<feature type="transmembrane region" description="Helical" evidence="6">
    <location>
        <begin position="229"/>
        <end position="248"/>
    </location>
</feature>
<comment type="subcellular location">
    <subcellularLocation>
        <location evidence="1">Cell membrane</location>
        <topology evidence="1">Multi-pass membrane protein</topology>
    </subcellularLocation>
</comment>
<dbReference type="Gene3D" id="1.20.1250.20">
    <property type="entry name" value="MFS general substrate transporter like domains"/>
    <property type="match status" value="1"/>
</dbReference>
<keyword evidence="4 6" id="KW-1133">Transmembrane helix</keyword>
<dbReference type="InterPro" id="IPR020846">
    <property type="entry name" value="MFS_dom"/>
</dbReference>
<dbReference type="GO" id="GO:0005886">
    <property type="term" value="C:plasma membrane"/>
    <property type="evidence" value="ECO:0007669"/>
    <property type="project" value="UniProtKB-SubCell"/>
</dbReference>
<evidence type="ECO:0000313" key="9">
    <source>
        <dbReference type="Proteomes" id="UP000029553"/>
    </source>
</evidence>
<dbReference type="EMBL" id="AWOR01000078">
    <property type="protein sequence ID" value="KGH26064.1"/>
    <property type="molecule type" value="Genomic_DNA"/>
</dbReference>
<proteinExistence type="predicted"/>
<dbReference type="PANTHER" id="PTHR43124">
    <property type="entry name" value="PURINE EFFLUX PUMP PBUE"/>
    <property type="match status" value="1"/>
</dbReference>
<evidence type="ECO:0000256" key="4">
    <source>
        <dbReference type="ARBA" id="ARBA00022989"/>
    </source>
</evidence>
<feature type="transmembrane region" description="Helical" evidence="6">
    <location>
        <begin position="338"/>
        <end position="358"/>
    </location>
</feature>
<sequence length="375" mass="37847">MPILMAAALLVVGQLYVTLPLVSDLADHWQVTPGLASWTGSSFGFAYAAGFLLLGRLSDRHGRRRIMLASLCATALASVAVAAASNFGMLLVARALQGLVASAFPPAALALVAEVLSPARRPWGISLLSFAFLAAAPLAQFLAAQSAGLGLPTLMLAVAVASVLLSTGLAMVLPPEAQAPEGNAMPAPLATQHSKLAGVWLTALTVLFAFVTFHAGAQAMAMAETDLQTLRLAGLPPLLLSLATASLIRRIGTVATARTGLVTAALGLLAGALGHFGGLVVASVLLSAGVALAIPGLIGTLASRAVPASRARAMSIYSFALFAGASLAPLAAHALAPWGWLALMLPPAAALLFATAVVDGLPQLSRPSSSEAGLL</sequence>
<evidence type="ECO:0000259" key="7">
    <source>
        <dbReference type="PROSITE" id="PS50850"/>
    </source>
</evidence>
<name>A0A096F7X2_COMTE</name>
<dbReference type="RefSeq" id="WP_052084983.1">
    <property type="nucleotide sequence ID" value="NZ_AWOR01000078.1"/>
</dbReference>
<evidence type="ECO:0000256" key="1">
    <source>
        <dbReference type="ARBA" id="ARBA00004651"/>
    </source>
</evidence>
<evidence type="ECO:0000256" key="5">
    <source>
        <dbReference type="ARBA" id="ARBA00023136"/>
    </source>
</evidence>
<feature type="domain" description="Major facilitator superfamily (MFS) profile" evidence="7">
    <location>
        <begin position="1"/>
        <end position="365"/>
    </location>
</feature>
<feature type="transmembrane region" description="Helical" evidence="6">
    <location>
        <begin position="154"/>
        <end position="175"/>
    </location>
</feature>
<keyword evidence="5 6" id="KW-0472">Membrane</keyword>
<evidence type="ECO:0000313" key="8">
    <source>
        <dbReference type="EMBL" id="KGH26064.1"/>
    </source>
</evidence>
<dbReference type="Pfam" id="PF07690">
    <property type="entry name" value="MFS_1"/>
    <property type="match status" value="1"/>
</dbReference>
<evidence type="ECO:0000256" key="2">
    <source>
        <dbReference type="ARBA" id="ARBA00022475"/>
    </source>
</evidence>
<dbReference type="PROSITE" id="PS50850">
    <property type="entry name" value="MFS"/>
    <property type="match status" value="1"/>
</dbReference>
<dbReference type="Proteomes" id="UP000029553">
    <property type="component" value="Unassembled WGS sequence"/>
</dbReference>
<reference evidence="8 9" key="1">
    <citation type="submission" date="2013-09" db="EMBL/GenBank/DDBJ databases">
        <title>High correlation between genotypes and phenotypes of environmental bacteria Comamonas testosteroni strains.</title>
        <authorList>
            <person name="Liu L."/>
            <person name="Zhu W."/>
            <person name="Xia X."/>
            <person name="Xu B."/>
            <person name="Luo M."/>
            <person name="Wang G."/>
        </authorList>
    </citation>
    <scope>NUCLEOTIDE SEQUENCE [LARGE SCALE GENOMIC DNA]</scope>
    <source>
        <strain evidence="8 9">JL40</strain>
    </source>
</reference>
<evidence type="ECO:0000256" key="3">
    <source>
        <dbReference type="ARBA" id="ARBA00022692"/>
    </source>
</evidence>
<comment type="caution">
    <text evidence="8">The sequence shown here is derived from an EMBL/GenBank/DDBJ whole genome shotgun (WGS) entry which is preliminary data.</text>
</comment>
<protein>
    <recommendedName>
        <fullName evidence="7">Major facilitator superfamily (MFS) profile domain-containing protein</fullName>
    </recommendedName>
</protein>
<organism evidence="8 9">
    <name type="scientific">Comamonas testosteroni</name>
    <name type="common">Pseudomonas testosteroni</name>
    <dbReference type="NCBI Taxonomy" id="285"/>
    <lineage>
        <taxon>Bacteria</taxon>
        <taxon>Pseudomonadati</taxon>
        <taxon>Pseudomonadota</taxon>
        <taxon>Betaproteobacteria</taxon>
        <taxon>Burkholderiales</taxon>
        <taxon>Comamonadaceae</taxon>
        <taxon>Comamonas</taxon>
    </lineage>
</organism>
<accession>A0A096F7X2</accession>
<keyword evidence="2" id="KW-1003">Cell membrane</keyword>
<feature type="transmembrane region" description="Helical" evidence="6">
    <location>
        <begin position="36"/>
        <end position="54"/>
    </location>
</feature>
<feature type="transmembrane region" description="Helical" evidence="6">
    <location>
        <begin position="314"/>
        <end position="332"/>
    </location>
</feature>
<dbReference type="PANTHER" id="PTHR43124:SF3">
    <property type="entry name" value="CHLORAMPHENICOL EFFLUX PUMP RV0191"/>
    <property type="match status" value="1"/>
</dbReference>
<gene>
    <name evidence="8" type="ORF">P353_24120</name>
</gene>
<feature type="transmembrane region" description="Helical" evidence="6">
    <location>
        <begin position="123"/>
        <end position="142"/>
    </location>
</feature>
<dbReference type="GO" id="GO:0022857">
    <property type="term" value="F:transmembrane transporter activity"/>
    <property type="evidence" value="ECO:0007669"/>
    <property type="project" value="InterPro"/>
</dbReference>
<feature type="transmembrane region" description="Helical" evidence="6">
    <location>
        <begin position="279"/>
        <end position="302"/>
    </location>
</feature>
<dbReference type="AlphaFoldDB" id="A0A096F7X2"/>